<protein>
    <submittedName>
        <fullName evidence="2">Ovule protein</fullName>
    </submittedName>
</protein>
<dbReference type="AlphaFoldDB" id="A0A1I7ZMJ2"/>
<sequence>MHHFNQASLHVSITLSHIRLSRSLNFLWKLWEFTFIQVQPPQYEAHVLHPHHQGRSIEPEEADLPHWP</sequence>
<organism evidence="1 2">
    <name type="scientific">Steinernema glaseri</name>
    <dbReference type="NCBI Taxonomy" id="37863"/>
    <lineage>
        <taxon>Eukaryota</taxon>
        <taxon>Metazoa</taxon>
        <taxon>Ecdysozoa</taxon>
        <taxon>Nematoda</taxon>
        <taxon>Chromadorea</taxon>
        <taxon>Rhabditida</taxon>
        <taxon>Tylenchina</taxon>
        <taxon>Panagrolaimomorpha</taxon>
        <taxon>Strongyloidoidea</taxon>
        <taxon>Steinernematidae</taxon>
        <taxon>Steinernema</taxon>
    </lineage>
</organism>
<name>A0A1I7ZMJ2_9BILA</name>
<evidence type="ECO:0000313" key="2">
    <source>
        <dbReference type="WBParaSite" id="L893_g27921.t1"/>
    </source>
</evidence>
<dbReference type="Proteomes" id="UP000095287">
    <property type="component" value="Unplaced"/>
</dbReference>
<proteinExistence type="predicted"/>
<accession>A0A1I7ZMJ2</accession>
<reference evidence="2" key="1">
    <citation type="submission" date="2016-11" db="UniProtKB">
        <authorList>
            <consortium name="WormBaseParasite"/>
        </authorList>
    </citation>
    <scope>IDENTIFICATION</scope>
</reference>
<evidence type="ECO:0000313" key="1">
    <source>
        <dbReference type="Proteomes" id="UP000095287"/>
    </source>
</evidence>
<keyword evidence="1" id="KW-1185">Reference proteome</keyword>
<dbReference type="WBParaSite" id="L893_g27921.t1">
    <property type="protein sequence ID" value="L893_g27921.t1"/>
    <property type="gene ID" value="L893_g27921"/>
</dbReference>